<dbReference type="HOGENOM" id="CLU_2532150_0_0_1"/>
<sequence length="84" mass="9606">MHIRKEASKLESLLKPLTSVHVPDGGLAMIYPRRRPLKEVTIVRTRHVIKEMYTKTLSITPSDQQIVVTWPNGPNITYVPVIMD</sequence>
<proteinExistence type="predicted"/>
<reference evidence="1" key="2">
    <citation type="submission" date="2011-02" db="EMBL/GenBank/DDBJ databases">
        <authorList>
            <person name="MacLean D."/>
        </authorList>
    </citation>
    <scope>NUCLEOTIDE SEQUENCE</scope>
</reference>
<gene>
    <name evidence="1" type="primary">AlNc14C24G2414</name>
    <name evidence="1" type="ORF">ALNC14_028010</name>
</gene>
<name>F0W6B5_9STRA</name>
<protein>
    <submittedName>
        <fullName evidence="1">AlNc14C24G2414 protein</fullName>
    </submittedName>
</protein>
<organism evidence="1">
    <name type="scientific">Albugo laibachii Nc14</name>
    <dbReference type="NCBI Taxonomy" id="890382"/>
    <lineage>
        <taxon>Eukaryota</taxon>
        <taxon>Sar</taxon>
        <taxon>Stramenopiles</taxon>
        <taxon>Oomycota</taxon>
        <taxon>Peronosporomycetes</taxon>
        <taxon>Albuginales</taxon>
        <taxon>Albuginaceae</taxon>
        <taxon>Albugo</taxon>
    </lineage>
</organism>
<accession>F0W6B5</accession>
<dbReference type="EMBL" id="FR824069">
    <property type="protein sequence ID" value="CCA16658.1"/>
    <property type="molecule type" value="Genomic_DNA"/>
</dbReference>
<dbReference type="AlphaFoldDB" id="F0W6B5"/>
<evidence type="ECO:0000313" key="1">
    <source>
        <dbReference type="EMBL" id="CCA16658.1"/>
    </source>
</evidence>
<reference evidence="1" key="1">
    <citation type="journal article" date="2011" name="PLoS Biol.">
        <title>Gene gain and loss during evolution of obligate parasitism in the white rust pathogen of Arabidopsis thaliana.</title>
        <authorList>
            <person name="Kemen E."/>
            <person name="Gardiner A."/>
            <person name="Schultz-Larsen T."/>
            <person name="Kemen A.C."/>
            <person name="Balmuth A.L."/>
            <person name="Robert-Seilaniantz A."/>
            <person name="Bailey K."/>
            <person name="Holub E."/>
            <person name="Studholme D.J."/>
            <person name="Maclean D."/>
            <person name="Jones J.D."/>
        </authorList>
    </citation>
    <scope>NUCLEOTIDE SEQUENCE</scope>
</reference>